<dbReference type="GO" id="GO:0046872">
    <property type="term" value="F:metal ion binding"/>
    <property type="evidence" value="ECO:0007669"/>
    <property type="project" value="UniProtKB-KW"/>
</dbReference>
<accession>A0A553GZY1</accession>
<dbReference type="NCBIfam" id="NF009698">
    <property type="entry name" value="PRK13223.1"/>
    <property type="match status" value="1"/>
</dbReference>
<dbReference type="SFLD" id="SFLDG01135">
    <property type="entry name" value="C1.5.6:_HAD__Beta-PGM__Phospha"/>
    <property type="match status" value="1"/>
</dbReference>
<dbReference type="Pfam" id="PF13419">
    <property type="entry name" value="HAD_2"/>
    <property type="match status" value="1"/>
</dbReference>
<keyword evidence="7 10" id="KW-0378">Hydrolase</keyword>
<dbReference type="CDD" id="cd16417">
    <property type="entry name" value="HAD_PGPase"/>
    <property type="match status" value="1"/>
</dbReference>
<proteinExistence type="inferred from homology"/>
<evidence type="ECO:0000256" key="4">
    <source>
        <dbReference type="ARBA" id="ARBA00006171"/>
    </source>
</evidence>
<keyword evidence="8 10" id="KW-0460">Magnesium</keyword>
<dbReference type="InterPro" id="IPR050155">
    <property type="entry name" value="HAD-like_hydrolase_sf"/>
</dbReference>
<dbReference type="PANTHER" id="PTHR43434:SF1">
    <property type="entry name" value="PHOSPHOGLYCOLATE PHOSPHATASE"/>
    <property type="match status" value="1"/>
</dbReference>
<dbReference type="SFLD" id="SFLDG01129">
    <property type="entry name" value="C1.5:_HAD__Beta-PGM__Phosphata"/>
    <property type="match status" value="1"/>
</dbReference>
<keyword evidence="12" id="KW-1185">Reference proteome</keyword>
<dbReference type="GO" id="GO:0006281">
    <property type="term" value="P:DNA repair"/>
    <property type="evidence" value="ECO:0007669"/>
    <property type="project" value="TreeGrafter"/>
</dbReference>
<comment type="pathway">
    <text evidence="3 10">Organic acid metabolism; glycolate biosynthesis; glycolate from 2-phosphoglycolate: step 1/1.</text>
</comment>
<evidence type="ECO:0000256" key="1">
    <source>
        <dbReference type="ARBA" id="ARBA00000830"/>
    </source>
</evidence>
<comment type="cofactor">
    <cofactor evidence="2 10">
        <name>Mg(2+)</name>
        <dbReference type="ChEBI" id="CHEBI:18420"/>
    </cofactor>
</comment>
<dbReference type="HAMAP" id="MF_00495">
    <property type="entry name" value="GPH_hydrolase_bact"/>
    <property type="match status" value="1"/>
</dbReference>
<organism evidence="11 12">
    <name type="scientific">Pseudomonas mangiferae</name>
    <dbReference type="NCBI Taxonomy" id="2593654"/>
    <lineage>
        <taxon>Bacteria</taxon>
        <taxon>Pseudomonadati</taxon>
        <taxon>Pseudomonadota</taxon>
        <taxon>Gammaproteobacteria</taxon>
        <taxon>Pseudomonadales</taxon>
        <taxon>Pseudomonadaceae</taxon>
        <taxon>Pseudomonas</taxon>
    </lineage>
</organism>
<dbReference type="EC" id="3.1.3.18" evidence="5 10"/>
<dbReference type="SFLD" id="SFLDS00003">
    <property type="entry name" value="Haloacid_Dehalogenase"/>
    <property type="match status" value="1"/>
</dbReference>
<evidence type="ECO:0000256" key="2">
    <source>
        <dbReference type="ARBA" id="ARBA00001946"/>
    </source>
</evidence>
<dbReference type="OrthoDB" id="9776368at2"/>
<dbReference type="GO" id="GO:0005975">
    <property type="term" value="P:carbohydrate metabolic process"/>
    <property type="evidence" value="ECO:0007669"/>
    <property type="project" value="InterPro"/>
</dbReference>
<dbReference type="FunFam" id="3.40.50.1000:FF:000022">
    <property type="entry name" value="Phosphoglycolate phosphatase"/>
    <property type="match status" value="1"/>
</dbReference>
<comment type="caution">
    <text evidence="11">The sequence shown here is derived from an EMBL/GenBank/DDBJ whole genome shotgun (WGS) entry which is preliminary data.</text>
</comment>
<dbReference type="NCBIfam" id="TIGR01549">
    <property type="entry name" value="HAD-SF-IA-v1"/>
    <property type="match status" value="1"/>
</dbReference>
<evidence type="ECO:0000256" key="7">
    <source>
        <dbReference type="ARBA" id="ARBA00022801"/>
    </source>
</evidence>
<dbReference type="GO" id="GO:0005829">
    <property type="term" value="C:cytosol"/>
    <property type="evidence" value="ECO:0007669"/>
    <property type="project" value="TreeGrafter"/>
</dbReference>
<dbReference type="NCBIfam" id="TIGR01509">
    <property type="entry name" value="HAD-SF-IA-v3"/>
    <property type="match status" value="1"/>
</dbReference>
<dbReference type="InterPro" id="IPR023198">
    <property type="entry name" value="PGP-like_dom2"/>
</dbReference>
<protein>
    <recommendedName>
        <fullName evidence="5 10">Phosphoglycolate phosphatase</fullName>
        <shortName evidence="10">PGP</shortName>
        <shortName evidence="10">PGPase</shortName>
        <ecNumber evidence="5 10">3.1.3.18</ecNumber>
    </recommendedName>
</protein>
<dbReference type="GO" id="GO:0046295">
    <property type="term" value="P:glycolate biosynthetic process"/>
    <property type="evidence" value="ECO:0007669"/>
    <property type="project" value="UniProtKB-UniRule"/>
</dbReference>
<dbReference type="Gene3D" id="3.40.50.1000">
    <property type="entry name" value="HAD superfamily/HAD-like"/>
    <property type="match status" value="1"/>
</dbReference>
<dbReference type="NCBIfam" id="TIGR01449">
    <property type="entry name" value="PGP_bact"/>
    <property type="match status" value="1"/>
</dbReference>
<evidence type="ECO:0000256" key="6">
    <source>
        <dbReference type="ARBA" id="ARBA00022723"/>
    </source>
</evidence>
<feature type="binding site" evidence="10">
    <location>
        <position position="19"/>
    </location>
    <ligand>
        <name>Mg(2+)</name>
        <dbReference type="ChEBI" id="CHEBI:18420"/>
    </ligand>
</feature>
<keyword evidence="6 10" id="KW-0479">Metal-binding</keyword>
<dbReference type="EMBL" id="VJOY01000005">
    <property type="protein sequence ID" value="TRX75061.1"/>
    <property type="molecule type" value="Genomic_DNA"/>
</dbReference>
<dbReference type="UniPathway" id="UPA00865">
    <property type="reaction ID" value="UER00834"/>
</dbReference>
<comment type="similarity">
    <text evidence="4 10">Belongs to the HAD-like hydrolase superfamily. CbbY/CbbZ/Gph/YieH family.</text>
</comment>
<evidence type="ECO:0000256" key="5">
    <source>
        <dbReference type="ARBA" id="ARBA00013078"/>
    </source>
</evidence>
<comment type="catalytic activity">
    <reaction evidence="1 10">
        <text>2-phosphoglycolate + H2O = glycolate + phosphate</text>
        <dbReference type="Rhea" id="RHEA:14369"/>
        <dbReference type="ChEBI" id="CHEBI:15377"/>
        <dbReference type="ChEBI" id="CHEBI:29805"/>
        <dbReference type="ChEBI" id="CHEBI:43474"/>
        <dbReference type="ChEBI" id="CHEBI:58033"/>
        <dbReference type="EC" id="3.1.3.18"/>
    </reaction>
</comment>
<keyword evidence="9 10" id="KW-0119">Carbohydrate metabolism</keyword>
<evidence type="ECO:0000256" key="3">
    <source>
        <dbReference type="ARBA" id="ARBA00004818"/>
    </source>
</evidence>
<dbReference type="PRINTS" id="PR00413">
    <property type="entry name" value="HADHALOGNASE"/>
</dbReference>
<dbReference type="InterPro" id="IPR023214">
    <property type="entry name" value="HAD_sf"/>
</dbReference>
<dbReference type="GO" id="GO:0008967">
    <property type="term" value="F:phosphoglycolate phosphatase activity"/>
    <property type="evidence" value="ECO:0007669"/>
    <property type="project" value="UniProtKB-UniRule"/>
</dbReference>
<dbReference type="PANTHER" id="PTHR43434">
    <property type="entry name" value="PHOSPHOGLYCOLATE PHOSPHATASE"/>
    <property type="match status" value="1"/>
</dbReference>
<evidence type="ECO:0000256" key="9">
    <source>
        <dbReference type="ARBA" id="ARBA00023277"/>
    </source>
</evidence>
<feature type="binding site" evidence="10">
    <location>
        <position position="182"/>
    </location>
    <ligand>
        <name>Mg(2+)</name>
        <dbReference type="ChEBI" id="CHEBI:18420"/>
    </ligand>
</feature>
<sequence>MNGFEQLFPGRLPRLVMFDLDGTLVDSVPDLAAAIDHMLVTLGRPPAGIERVRDWIGNGAPVLVRRALANSFEHSAVDDAEAEAALEIFMDAYADHHAGTQVYPGVHATLRWLKRQKVEMALITNKPERFVAPLLDEMKLGRYFRWIIGGDTLPQKKPDPAALLFVMRMAGIEAADALFVGDSRNDVLAASAAGVLCVGLQYGYNHGRPIGEENPALVVDDLRQLLPGCATGDAALTWPDFPDDTPHRDRIVVVNCKRWFTAAGTKVIKAMARWRWRA</sequence>
<gene>
    <name evidence="11" type="ORF">FM069_08115</name>
</gene>
<dbReference type="InterPro" id="IPR036412">
    <property type="entry name" value="HAD-like_sf"/>
</dbReference>
<comment type="function">
    <text evidence="10">Specifically catalyzes the dephosphorylation of 2-phosphoglycolate. Is involved in the dissimilation of the intracellular 2-phosphoglycolate formed during the DNA repair of 3'-phosphoglycolate ends, a major class of DNA lesions induced by oxidative stress.</text>
</comment>
<dbReference type="SUPFAM" id="SSF56784">
    <property type="entry name" value="HAD-like"/>
    <property type="match status" value="1"/>
</dbReference>
<evidence type="ECO:0000256" key="8">
    <source>
        <dbReference type="ARBA" id="ARBA00022842"/>
    </source>
</evidence>
<dbReference type="RefSeq" id="WP_143487798.1">
    <property type="nucleotide sequence ID" value="NZ_VJOY01000005.1"/>
</dbReference>
<reference evidence="11 12" key="1">
    <citation type="submission" date="2019-07" db="EMBL/GenBank/DDBJ databases">
        <title>Pseudomonas mangiferae sp. nov., isolated from bark of mango tree in Thailand.</title>
        <authorList>
            <person name="Srisuk N."/>
            <person name="Anurat P."/>
        </authorList>
    </citation>
    <scope>NUCLEOTIDE SEQUENCE [LARGE SCALE GENOMIC DNA]</scope>
    <source>
        <strain evidence="11 12">DMKU_BBB3-04</strain>
    </source>
</reference>
<dbReference type="NCBIfam" id="NF009695">
    <property type="entry name" value="PRK13222.1-2"/>
    <property type="match status" value="1"/>
</dbReference>
<dbReference type="Proteomes" id="UP000315235">
    <property type="component" value="Unassembled WGS sequence"/>
</dbReference>
<dbReference type="AlphaFoldDB" id="A0A553GZY1"/>
<dbReference type="InterPro" id="IPR041492">
    <property type="entry name" value="HAD_2"/>
</dbReference>
<feature type="active site" description="Nucleophile" evidence="10">
    <location>
        <position position="19"/>
    </location>
</feature>
<evidence type="ECO:0000313" key="11">
    <source>
        <dbReference type="EMBL" id="TRX75061.1"/>
    </source>
</evidence>
<feature type="binding site" evidence="10">
    <location>
        <position position="21"/>
    </location>
    <ligand>
        <name>Mg(2+)</name>
        <dbReference type="ChEBI" id="CHEBI:18420"/>
    </ligand>
</feature>
<dbReference type="InterPro" id="IPR006439">
    <property type="entry name" value="HAD-SF_hydro_IA"/>
</dbReference>
<evidence type="ECO:0000313" key="12">
    <source>
        <dbReference type="Proteomes" id="UP000315235"/>
    </source>
</evidence>
<dbReference type="Gene3D" id="1.10.150.240">
    <property type="entry name" value="Putative phosphatase, domain 2"/>
    <property type="match status" value="1"/>
</dbReference>
<dbReference type="InterPro" id="IPR037512">
    <property type="entry name" value="PGPase_prok"/>
</dbReference>
<name>A0A553GZY1_9PSED</name>
<evidence type="ECO:0000256" key="10">
    <source>
        <dbReference type="HAMAP-Rule" id="MF_00495"/>
    </source>
</evidence>